<evidence type="ECO:0000313" key="14">
    <source>
        <dbReference type="EMBL" id="KAK6305566.1"/>
    </source>
</evidence>
<evidence type="ECO:0000256" key="9">
    <source>
        <dbReference type="ARBA" id="ARBA00023180"/>
    </source>
</evidence>
<evidence type="ECO:0000256" key="12">
    <source>
        <dbReference type="SAM" id="SignalP"/>
    </source>
</evidence>
<feature type="chain" id="PRO_5042911071" description="Ig-like domain-containing protein" evidence="12">
    <location>
        <begin position="24"/>
        <end position="574"/>
    </location>
</feature>
<evidence type="ECO:0000256" key="11">
    <source>
        <dbReference type="SAM" id="MobiDB-lite"/>
    </source>
</evidence>
<dbReference type="Pfam" id="PF07686">
    <property type="entry name" value="V-set"/>
    <property type="match status" value="2"/>
</dbReference>
<comment type="subcellular location">
    <subcellularLocation>
        <location evidence="1">Cell membrane</location>
        <topology evidence="1">Single-pass type I membrane protein</topology>
    </subcellularLocation>
</comment>
<accession>A0AAN8LPX6</accession>
<name>A0AAN8LPX6_9TELE</name>
<feature type="domain" description="Ig-like" evidence="13">
    <location>
        <begin position="139"/>
        <end position="215"/>
    </location>
</feature>
<feature type="signal peptide" evidence="12">
    <location>
        <begin position="1"/>
        <end position="23"/>
    </location>
</feature>
<dbReference type="InterPro" id="IPR013106">
    <property type="entry name" value="Ig_V-set"/>
</dbReference>
<dbReference type="GO" id="GO:0042130">
    <property type="term" value="P:negative regulation of T cell proliferation"/>
    <property type="evidence" value="ECO:0007669"/>
    <property type="project" value="TreeGrafter"/>
</dbReference>
<dbReference type="AlphaFoldDB" id="A0AAN8LPX6"/>
<reference evidence="14 15" key="1">
    <citation type="submission" date="2021-04" db="EMBL/GenBank/DDBJ databases">
        <authorList>
            <person name="De Guttry C."/>
            <person name="Zahm M."/>
            <person name="Klopp C."/>
            <person name="Cabau C."/>
            <person name="Louis A."/>
            <person name="Berthelot C."/>
            <person name="Parey E."/>
            <person name="Roest Crollius H."/>
            <person name="Montfort J."/>
            <person name="Robinson-Rechavi M."/>
            <person name="Bucao C."/>
            <person name="Bouchez O."/>
            <person name="Gislard M."/>
            <person name="Lluch J."/>
            <person name="Milhes M."/>
            <person name="Lampietro C."/>
            <person name="Lopez Roques C."/>
            <person name="Donnadieu C."/>
            <person name="Braasch I."/>
            <person name="Desvignes T."/>
            <person name="Postlethwait J."/>
            <person name="Bobe J."/>
            <person name="Wedekind C."/>
            <person name="Guiguen Y."/>
        </authorList>
    </citation>
    <scope>NUCLEOTIDE SEQUENCE [LARGE SCALE GENOMIC DNA]</scope>
    <source>
        <strain evidence="14">Cs_M1</strain>
        <tissue evidence="14">Blood</tissue>
    </source>
</reference>
<keyword evidence="15" id="KW-1185">Reference proteome</keyword>
<gene>
    <name evidence="14" type="ORF">J4Q44_G00243460</name>
</gene>
<feature type="compositionally biased region" description="Polar residues" evidence="11">
    <location>
        <begin position="452"/>
        <end position="462"/>
    </location>
</feature>
<dbReference type="GO" id="GO:0009897">
    <property type="term" value="C:external side of plasma membrane"/>
    <property type="evidence" value="ECO:0007669"/>
    <property type="project" value="TreeGrafter"/>
</dbReference>
<dbReference type="EMBL" id="JAGTTL010000022">
    <property type="protein sequence ID" value="KAK6305566.1"/>
    <property type="molecule type" value="Genomic_DNA"/>
</dbReference>
<evidence type="ECO:0000256" key="5">
    <source>
        <dbReference type="ARBA" id="ARBA00022989"/>
    </source>
</evidence>
<keyword evidence="8" id="KW-0675">Receptor</keyword>
<keyword evidence="3" id="KW-0812">Transmembrane</keyword>
<feature type="domain" description="Ig-like" evidence="13">
    <location>
        <begin position="227"/>
        <end position="324"/>
    </location>
</feature>
<protein>
    <recommendedName>
        <fullName evidence="13">Ig-like domain-containing protein</fullName>
    </recommendedName>
</protein>
<dbReference type="InterPro" id="IPR051713">
    <property type="entry name" value="T-cell_Activation_Regulation"/>
</dbReference>
<dbReference type="Proteomes" id="UP001356427">
    <property type="component" value="Unassembled WGS sequence"/>
</dbReference>
<keyword evidence="10" id="KW-0393">Immunoglobulin domain</keyword>
<dbReference type="PANTHER" id="PTHR25466">
    <property type="entry name" value="T-LYMPHOCYTE ACTIVATION ANTIGEN"/>
    <property type="match status" value="1"/>
</dbReference>
<proteinExistence type="predicted"/>
<dbReference type="GO" id="GO:0071222">
    <property type="term" value="P:cellular response to lipopolysaccharide"/>
    <property type="evidence" value="ECO:0007669"/>
    <property type="project" value="TreeGrafter"/>
</dbReference>
<dbReference type="GO" id="GO:0042102">
    <property type="term" value="P:positive regulation of T cell proliferation"/>
    <property type="evidence" value="ECO:0007669"/>
    <property type="project" value="TreeGrafter"/>
</dbReference>
<evidence type="ECO:0000256" key="7">
    <source>
        <dbReference type="ARBA" id="ARBA00023157"/>
    </source>
</evidence>
<evidence type="ECO:0000256" key="2">
    <source>
        <dbReference type="ARBA" id="ARBA00022475"/>
    </source>
</evidence>
<evidence type="ECO:0000256" key="4">
    <source>
        <dbReference type="ARBA" id="ARBA00022729"/>
    </source>
</evidence>
<dbReference type="InterPro" id="IPR036179">
    <property type="entry name" value="Ig-like_dom_sf"/>
</dbReference>
<feature type="domain" description="Ig-like" evidence="13">
    <location>
        <begin position="7"/>
        <end position="123"/>
    </location>
</feature>
<dbReference type="InterPro" id="IPR013783">
    <property type="entry name" value="Ig-like_fold"/>
</dbReference>
<organism evidence="14 15">
    <name type="scientific">Coregonus suidteri</name>
    <dbReference type="NCBI Taxonomy" id="861788"/>
    <lineage>
        <taxon>Eukaryota</taxon>
        <taxon>Metazoa</taxon>
        <taxon>Chordata</taxon>
        <taxon>Craniata</taxon>
        <taxon>Vertebrata</taxon>
        <taxon>Euteleostomi</taxon>
        <taxon>Actinopterygii</taxon>
        <taxon>Neopterygii</taxon>
        <taxon>Teleostei</taxon>
        <taxon>Protacanthopterygii</taxon>
        <taxon>Salmoniformes</taxon>
        <taxon>Salmonidae</taxon>
        <taxon>Coregoninae</taxon>
        <taxon>Coregonus</taxon>
    </lineage>
</organism>
<sequence>MALTHGPATVLLIFLWTLSMTDSKGTYVTCLFHEDCMLPCSFKPTGAVVIHWYKQQIPVHSYYYNKDQYGLQNKNFNGRTCLFNSQIAHGNASLLLKRIKVQDKGRYKCYTSTRKRNQETFVNLGVKALIQSVRIEMTGEVVSCSSQNIYPAPQVAWTTDPPSGPETLQNSTIKTPDSKGLYTVESTVRIVGNVSDHAYFCSVISADKVQVWTVSLRQQVELIGETGQELSIPCIAPQNLQNFSLTWTFTRTNDPTLILSYDSRIRRTSNLWEGRAGLEQDQVLMGNGSLLLHNPESQEHSGTYTCTFTGFQRRHMVQTQVNITVTPIVEDEQNSERSWWGTAASVAFFVFTVTVALPRCLRHRGKQTTYNWKDGRPLPVMRPSHAGTAIIMIGSTLHQQNGAGLDETGTNEHRPHSQGLYISGPHTLEGDITQPYTPRPDELASDVPETAGCSSPRSQSLLSEELDGDTIKPQTPGNDGPQPHTPESDEVGNGGPILGSYSQDLDATISYAQEGMPGPCTSGDDEEVRLHHLQTHEEVPSDQTPDELIPLDQMTLKVVHTSRTYQVVMHQDLT</sequence>
<dbReference type="GO" id="GO:0006955">
    <property type="term" value="P:immune response"/>
    <property type="evidence" value="ECO:0007669"/>
    <property type="project" value="TreeGrafter"/>
</dbReference>
<dbReference type="InterPro" id="IPR013162">
    <property type="entry name" value="CD80_C2-set"/>
</dbReference>
<dbReference type="SMART" id="SM00409">
    <property type="entry name" value="IG"/>
    <property type="match status" value="2"/>
</dbReference>
<dbReference type="GO" id="GO:0007166">
    <property type="term" value="P:cell surface receptor signaling pathway"/>
    <property type="evidence" value="ECO:0007669"/>
    <property type="project" value="TreeGrafter"/>
</dbReference>
<dbReference type="InterPro" id="IPR007110">
    <property type="entry name" value="Ig-like_dom"/>
</dbReference>
<evidence type="ECO:0000259" key="13">
    <source>
        <dbReference type="PROSITE" id="PS50835"/>
    </source>
</evidence>
<dbReference type="SUPFAM" id="SSF48726">
    <property type="entry name" value="Immunoglobulin"/>
    <property type="match status" value="3"/>
</dbReference>
<evidence type="ECO:0000256" key="10">
    <source>
        <dbReference type="ARBA" id="ARBA00023319"/>
    </source>
</evidence>
<dbReference type="PROSITE" id="PS50835">
    <property type="entry name" value="IG_LIKE"/>
    <property type="match status" value="3"/>
</dbReference>
<keyword evidence="6" id="KW-0472">Membrane</keyword>
<keyword evidence="9" id="KW-0325">Glycoprotein</keyword>
<evidence type="ECO:0000256" key="8">
    <source>
        <dbReference type="ARBA" id="ARBA00023170"/>
    </source>
</evidence>
<dbReference type="PANTHER" id="PTHR25466:SF14">
    <property type="entry name" value="BUTYROPHILIN SUBFAMILY 2 MEMBER A2-LIKE-RELATED"/>
    <property type="match status" value="1"/>
</dbReference>
<feature type="region of interest" description="Disordered" evidence="11">
    <location>
        <begin position="400"/>
        <end position="502"/>
    </location>
</feature>
<keyword evidence="2" id="KW-1003">Cell membrane</keyword>
<keyword evidence="7" id="KW-1015">Disulfide bond</keyword>
<dbReference type="FunFam" id="2.60.40.10:FF:000142">
    <property type="entry name" value="V-set domain-containing T-cell activation inhibitor 1"/>
    <property type="match status" value="1"/>
</dbReference>
<evidence type="ECO:0000256" key="3">
    <source>
        <dbReference type="ARBA" id="ARBA00022692"/>
    </source>
</evidence>
<comment type="caution">
    <text evidence="14">The sequence shown here is derived from an EMBL/GenBank/DDBJ whole genome shotgun (WGS) entry which is preliminary data.</text>
</comment>
<evidence type="ECO:0000256" key="1">
    <source>
        <dbReference type="ARBA" id="ARBA00004251"/>
    </source>
</evidence>
<dbReference type="GO" id="GO:0031295">
    <property type="term" value="P:T cell costimulation"/>
    <property type="evidence" value="ECO:0007669"/>
    <property type="project" value="TreeGrafter"/>
</dbReference>
<keyword evidence="5" id="KW-1133">Transmembrane helix</keyword>
<evidence type="ECO:0000256" key="6">
    <source>
        <dbReference type="ARBA" id="ARBA00023136"/>
    </source>
</evidence>
<dbReference type="CDD" id="cd16091">
    <property type="entry name" value="IgV_HHLA2"/>
    <property type="match status" value="1"/>
</dbReference>
<keyword evidence="4 12" id="KW-0732">Signal</keyword>
<dbReference type="InterPro" id="IPR003599">
    <property type="entry name" value="Ig_sub"/>
</dbReference>
<evidence type="ECO:0000313" key="15">
    <source>
        <dbReference type="Proteomes" id="UP001356427"/>
    </source>
</evidence>
<dbReference type="Gene3D" id="2.60.40.10">
    <property type="entry name" value="Immunoglobulins"/>
    <property type="match status" value="3"/>
</dbReference>
<dbReference type="Pfam" id="PF08205">
    <property type="entry name" value="C2-set_2"/>
    <property type="match status" value="1"/>
</dbReference>